<comment type="caution">
    <text evidence="1">The sequence shown here is derived from an EMBL/GenBank/DDBJ whole genome shotgun (WGS) entry which is preliminary data.</text>
</comment>
<dbReference type="Proteomes" id="UP001148662">
    <property type="component" value="Unassembled WGS sequence"/>
</dbReference>
<sequence>MSSFKRRATSKQNAQPQGTRILPGPTATFITSTGIPSLDDILGGGLPLTCFQLILAPDIHSAYGELVQKYFTTQGLISGQDVVVVADDPRAFVEECMWTPGAPAPSHSSAAEEEEEESSEKHDEAIKIAWRYEQMKQFQTTVSSNQSEDNYCSVFDLTCTIPKTTVDTMSSSKQLFLVEIPFPSPDKSSICQVLREILARIGPESTDANGRKPMRVCIPALGSMQWGDVEPHLRPNACASVSLPAHMCTDAWGGAGWIHKLGWLSDACISLSAFTGNPTLSSMFPKHHGFVHIHSLPTPATLAPPSDKFSTLRGLTSSGENNLAFKCMRKRLIFETLHLDVEGGVGERRTTPATTSIILDEISHEEHTHSVSEISTSGAGAAVQIQVEEIQQNIAEVVVEEKVSQENSSTKVKNVKKTKQRKKVAFTSDSPDLYDF</sequence>
<evidence type="ECO:0000313" key="2">
    <source>
        <dbReference type="Proteomes" id="UP001148662"/>
    </source>
</evidence>
<keyword evidence="2" id="KW-1185">Reference proteome</keyword>
<name>A0ACC1T898_9APHY</name>
<protein>
    <submittedName>
        <fullName evidence="1">Uncharacterized protein</fullName>
    </submittedName>
</protein>
<dbReference type="EMBL" id="JANHOG010000321">
    <property type="protein sequence ID" value="KAJ3555546.1"/>
    <property type="molecule type" value="Genomic_DNA"/>
</dbReference>
<evidence type="ECO:0000313" key="1">
    <source>
        <dbReference type="EMBL" id="KAJ3555546.1"/>
    </source>
</evidence>
<gene>
    <name evidence="1" type="ORF">NM688_g2515</name>
</gene>
<organism evidence="1 2">
    <name type="scientific">Phlebia brevispora</name>
    <dbReference type="NCBI Taxonomy" id="194682"/>
    <lineage>
        <taxon>Eukaryota</taxon>
        <taxon>Fungi</taxon>
        <taxon>Dikarya</taxon>
        <taxon>Basidiomycota</taxon>
        <taxon>Agaricomycotina</taxon>
        <taxon>Agaricomycetes</taxon>
        <taxon>Polyporales</taxon>
        <taxon>Meruliaceae</taxon>
        <taxon>Phlebia</taxon>
    </lineage>
</organism>
<reference evidence="1" key="1">
    <citation type="submission" date="2022-07" db="EMBL/GenBank/DDBJ databases">
        <title>Genome Sequence of Phlebia brevispora.</title>
        <authorList>
            <person name="Buettner E."/>
        </authorList>
    </citation>
    <scope>NUCLEOTIDE SEQUENCE</scope>
    <source>
        <strain evidence="1">MPL23</strain>
    </source>
</reference>
<proteinExistence type="predicted"/>
<accession>A0ACC1T898</accession>